<dbReference type="EMBL" id="BAABGJ010000081">
    <property type="protein sequence ID" value="GAA4357237.1"/>
    <property type="molecule type" value="Genomic_DNA"/>
</dbReference>
<organism evidence="2 3">
    <name type="scientific">Variovorax defluvii</name>
    <dbReference type="NCBI Taxonomy" id="913761"/>
    <lineage>
        <taxon>Bacteria</taxon>
        <taxon>Pseudomonadati</taxon>
        <taxon>Pseudomonadota</taxon>
        <taxon>Betaproteobacteria</taxon>
        <taxon>Burkholderiales</taxon>
        <taxon>Comamonadaceae</taxon>
        <taxon>Variovorax</taxon>
    </lineage>
</organism>
<feature type="transmembrane region" description="Helical" evidence="1">
    <location>
        <begin position="25"/>
        <end position="47"/>
    </location>
</feature>
<gene>
    <name evidence="2" type="ORF">GCM10023165_50980</name>
</gene>
<evidence type="ECO:0000256" key="1">
    <source>
        <dbReference type="SAM" id="Phobius"/>
    </source>
</evidence>
<keyword evidence="1" id="KW-0472">Membrane</keyword>
<dbReference type="PIRSF" id="PIRSF028477">
    <property type="entry name" value="UCP028477"/>
    <property type="match status" value="1"/>
</dbReference>
<keyword evidence="3" id="KW-1185">Reference proteome</keyword>
<proteinExistence type="predicted"/>
<protein>
    <submittedName>
        <fullName evidence="2">DUF2145 domain-containing protein</fullName>
    </submittedName>
</protein>
<keyword evidence="1" id="KW-1133">Transmembrane helix</keyword>
<evidence type="ECO:0000313" key="3">
    <source>
        <dbReference type="Proteomes" id="UP001500975"/>
    </source>
</evidence>
<dbReference type="InterPro" id="IPR014547">
    <property type="entry name" value="UCP028477"/>
</dbReference>
<accession>A0ABP8IEP7</accession>
<keyword evidence="1" id="KW-0812">Transmembrane</keyword>
<comment type="caution">
    <text evidence="2">The sequence shown here is derived from an EMBL/GenBank/DDBJ whole genome shotgun (WGS) entry which is preliminary data.</text>
</comment>
<sequence>MRRLQTNFGDYEADYRRRVPRMRRWLRALLHMMAATVAVVLAGLFLFPMNAHAGRSCEDRKPDPASIIQGLALAQRTAEQLDASGARVVVLARAGQDLSKHGLRYSHLGLAYKTDAGAWRVVHKLNQCSTAVAAIYRQGLAHFFLDDLWRYEAAWVVPTPAVQAQLAEMLKGEPARITRLHHAPYNLVSYAWGRKYQQSNQWAIETLAAAMEPGTIRSREQAQAWLQFKGYEPTTLKLGPLTRLGGRISAANVAFDDHPNEKRFSDRIETVTVDSVFSWMPRAGLGSAPVVVRL</sequence>
<name>A0ABP8IEP7_9BURK</name>
<evidence type="ECO:0000313" key="2">
    <source>
        <dbReference type="EMBL" id="GAA4357237.1"/>
    </source>
</evidence>
<dbReference type="Proteomes" id="UP001500975">
    <property type="component" value="Unassembled WGS sequence"/>
</dbReference>
<reference evidence="3" key="1">
    <citation type="journal article" date="2019" name="Int. J. Syst. Evol. Microbiol.">
        <title>The Global Catalogue of Microorganisms (GCM) 10K type strain sequencing project: providing services to taxonomists for standard genome sequencing and annotation.</title>
        <authorList>
            <consortium name="The Broad Institute Genomics Platform"/>
            <consortium name="The Broad Institute Genome Sequencing Center for Infectious Disease"/>
            <person name="Wu L."/>
            <person name="Ma J."/>
        </authorList>
    </citation>
    <scope>NUCLEOTIDE SEQUENCE [LARGE SCALE GENOMIC DNA]</scope>
    <source>
        <strain evidence="3">JCM 17804</strain>
    </source>
</reference>
<dbReference type="Pfam" id="PF09916">
    <property type="entry name" value="DUF2145"/>
    <property type="match status" value="1"/>
</dbReference>